<protein>
    <submittedName>
        <fullName evidence="3">Uncharacterized protein</fullName>
    </submittedName>
</protein>
<name>A0A316EG15_9BACT</name>
<feature type="compositionally biased region" description="Basic and acidic residues" evidence="1">
    <location>
        <begin position="312"/>
        <end position="321"/>
    </location>
</feature>
<keyword evidence="4" id="KW-1185">Reference proteome</keyword>
<evidence type="ECO:0000313" key="4">
    <source>
        <dbReference type="Proteomes" id="UP000245489"/>
    </source>
</evidence>
<gene>
    <name evidence="3" type="ORF">LV89_00893</name>
</gene>
<dbReference type="Proteomes" id="UP000245489">
    <property type="component" value="Unassembled WGS sequence"/>
</dbReference>
<feature type="chain" id="PRO_5016267436" evidence="2">
    <location>
        <begin position="21"/>
        <end position="321"/>
    </location>
</feature>
<dbReference type="EMBL" id="QGGO01000003">
    <property type="protein sequence ID" value="PWK28687.1"/>
    <property type="molecule type" value="Genomic_DNA"/>
</dbReference>
<feature type="compositionally biased region" description="Basic and acidic residues" evidence="1">
    <location>
        <begin position="213"/>
        <end position="225"/>
    </location>
</feature>
<dbReference type="OrthoDB" id="965073at2"/>
<feature type="compositionally biased region" description="Low complexity" evidence="1">
    <location>
        <begin position="290"/>
        <end position="300"/>
    </location>
</feature>
<feature type="compositionally biased region" description="Basic and acidic residues" evidence="1">
    <location>
        <begin position="193"/>
        <end position="203"/>
    </location>
</feature>
<evidence type="ECO:0000256" key="2">
    <source>
        <dbReference type="SAM" id="SignalP"/>
    </source>
</evidence>
<feature type="signal peptide" evidence="2">
    <location>
        <begin position="1"/>
        <end position="20"/>
    </location>
</feature>
<comment type="caution">
    <text evidence="3">The sequence shown here is derived from an EMBL/GenBank/DDBJ whole genome shotgun (WGS) entry which is preliminary data.</text>
</comment>
<sequence length="321" mass="37399">MKKYMVAVMIVISTISSAIAQYGNQGYGYDDDRYYYDNEFDWHWDIRVRISDGIQRGQITRNESNILYRRLEDLERKEYAYQSDGIFTSWEQQEIWDDVVYLNRRVGIELYDNDRSFYGFDVYGYDRRGYPRWYYQGGFDFFRFDKRGFGSITLGYVPRPNYNGWYRNERNQVARRYYSERSQYNNRNNQRGGYERADRDNRGNSRNGGAYDNNRERANRVEPNRGDNNNGGYSQGRGNDRIEPNRGDNNGGGYSQGRGNDRVEPNRGDNNNGGYSQGRGGDRANRTEPSNNGRNSNGRSEPPRGNNGGGDRPAESRGGRN</sequence>
<accession>A0A316EG15</accession>
<dbReference type="RefSeq" id="WP_109741657.1">
    <property type="nucleotide sequence ID" value="NZ_QGGO01000003.1"/>
</dbReference>
<dbReference type="AlphaFoldDB" id="A0A316EG15"/>
<proteinExistence type="predicted"/>
<keyword evidence="2" id="KW-0732">Signal</keyword>
<reference evidence="3 4" key="1">
    <citation type="submission" date="2018-05" db="EMBL/GenBank/DDBJ databases">
        <title>Genomic Encyclopedia of Archaeal and Bacterial Type Strains, Phase II (KMG-II): from individual species to whole genera.</title>
        <authorList>
            <person name="Goeker M."/>
        </authorList>
    </citation>
    <scope>NUCLEOTIDE SEQUENCE [LARGE SCALE GENOMIC DNA]</scope>
    <source>
        <strain evidence="3 4">DSM 22214</strain>
    </source>
</reference>
<organism evidence="3 4">
    <name type="scientific">Arcicella aurantiaca</name>
    <dbReference type="NCBI Taxonomy" id="591202"/>
    <lineage>
        <taxon>Bacteria</taxon>
        <taxon>Pseudomonadati</taxon>
        <taxon>Bacteroidota</taxon>
        <taxon>Cytophagia</taxon>
        <taxon>Cytophagales</taxon>
        <taxon>Flectobacillaceae</taxon>
        <taxon>Arcicella</taxon>
    </lineage>
</organism>
<evidence type="ECO:0000313" key="3">
    <source>
        <dbReference type="EMBL" id="PWK28687.1"/>
    </source>
</evidence>
<feature type="compositionally biased region" description="Polar residues" evidence="1">
    <location>
        <begin position="180"/>
        <end position="191"/>
    </location>
</feature>
<evidence type="ECO:0000256" key="1">
    <source>
        <dbReference type="SAM" id="MobiDB-lite"/>
    </source>
</evidence>
<feature type="region of interest" description="Disordered" evidence="1">
    <location>
        <begin position="180"/>
        <end position="321"/>
    </location>
</feature>